<protein>
    <submittedName>
        <fullName evidence="7">Penicillin acylase</fullName>
    </submittedName>
</protein>
<dbReference type="PANTHER" id="PTHR34218:SF4">
    <property type="entry name" value="ACYL-HOMOSERINE LACTONE ACYLASE QUIP"/>
    <property type="match status" value="1"/>
</dbReference>
<gene>
    <name evidence="7" type="ORF">PPN31114_00665</name>
</gene>
<dbReference type="PIRSF" id="PIRSF001227">
    <property type="entry name" value="Pen_acylase"/>
    <property type="match status" value="1"/>
</dbReference>
<name>A0A5E4S939_9BURK</name>
<dbReference type="OrthoDB" id="9760084at2"/>
<evidence type="ECO:0000256" key="6">
    <source>
        <dbReference type="SAM" id="SignalP"/>
    </source>
</evidence>
<evidence type="ECO:0000256" key="2">
    <source>
        <dbReference type="ARBA" id="ARBA00022801"/>
    </source>
</evidence>
<dbReference type="InterPro" id="IPR002692">
    <property type="entry name" value="S45"/>
</dbReference>
<dbReference type="Gene3D" id="3.60.20.10">
    <property type="entry name" value="Glutamine Phosphoribosylpyrophosphate, subunit 1, domain 1"/>
    <property type="match status" value="1"/>
</dbReference>
<dbReference type="InterPro" id="IPR029055">
    <property type="entry name" value="Ntn_hydrolases_N"/>
</dbReference>
<keyword evidence="6" id="KW-0732">Signal</keyword>
<dbReference type="InterPro" id="IPR043146">
    <property type="entry name" value="Penicillin_amidase_N_B-knob"/>
</dbReference>
<feature type="binding site" evidence="5">
    <location>
        <position position="420"/>
    </location>
    <ligand>
        <name>Ca(2+)</name>
        <dbReference type="ChEBI" id="CHEBI:29108"/>
    </ligand>
</feature>
<dbReference type="Proteomes" id="UP000366945">
    <property type="component" value="Unassembled WGS sequence"/>
</dbReference>
<dbReference type="InterPro" id="IPR014395">
    <property type="entry name" value="Pen/GL7ACA/AHL_acylase"/>
</dbReference>
<comment type="cofactor">
    <cofactor evidence="5">
        <name>Ca(2+)</name>
        <dbReference type="ChEBI" id="CHEBI:29108"/>
    </cofactor>
    <text evidence="5">Binds 1 Ca(2+) ion per dimer.</text>
</comment>
<accession>A0A5E4S939</accession>
<keyword evidence="5" id="KW-0106">Calcium</keyword>
<feature type="active site" description="Nucleophile" evidence="4">
    <location>
        <position position="348"/>
    </location>
</feature>
<evidence type="ECO:0000256" key="5">
    <source>
        <dbReference type="PIRSR" id="PIRSR001227-2"/>
    </source>
</evidence>
<dbReference type="GO" id="GO:0017000">
    <property type="term" value="P:antibiotic biosynthetic process"/>
    <property type="evidence" value="ECO:0007669"/>
    <property type="project" value="InterPro"/>
</dbReference>
<dbReference type="PANTHER" id="PTHR34218">
    <property type="entry name" value="PEPTIDASE S45 PENICILLIN AMIDASE"/>
    <property type="match status" value="1"/>
</dbReference>
<evidence type="ECO:0000256" key="1">
    <source>
        <dbReference type="ARBA" id="ARBA00006586"/>
    </source>
</evidence>
<comment type="similarity">
    <text evidence="1">Belongs to the peptidase S45 family.</text>
</comment>
<dbReference type="Gene3D" id="1.10.439.10">
    <property type="entry name" value="Penicillin Amidohydrolase, domain 1"/>
    <property type="match status" value="1"/>
</dbReference>
<keyword evidence="5" id="KW-0479">Metal-binding</keyword>
<dbReference type="GO" id="GO:0016811">
    <property type="term" value="F:hydrolase activity, acting on carbon-nitrogen (but not peptide) bonds, in linear amides"/>
    <property type="evidence" value="ECO:0007669"/>
    <property type="project" value="InterPro"/>
</dbReference>
<dbReference type="InterPro" id="IPR043147">
    <property type="entry name" value="Penicillin_amidase_A-knob"/>
</dbReference>
<keyword evidence="2" id="KW-0378">Hydrolase</keyword>
<evidence type="ECO:0000313" key="8">
    <source>
        <dbReference type="Proteomes" id="UP000366945"/>
    </source>
</evidence>
<keyword evidence="8" id="KW-1185">Reference proteome</keyword>
<feature type="signal peptide" evidence="6">
    <location>
        <begin position="1"/>
        <end position="49"/>
    </location>
</feature>
<dbReference type="AlphaFoldDB" id="A0A5E4S939"/>
<dbReference type="SUPFAM" id="SSF56235">
    <property type="entry name" value="N-terminal nucleophile aminohydrolases (Ntn hydrolases)"/>
    <property type="match status" value="1"/>
</dbReference>
<proteinExistence type="inferred from homology"/>
<dbReference type="GO" id="GO:0046872">
    <property type="term" value="F:metal ion binding"/>
    <property type="evidence" value="ECO:0007669"/>
    <property type="project" value="UniProtKB-KW"/>
</dbReference>
<feature type="binding site" evidence="5">
    <location>
        <position position="599"/>
    </location>
    <ligand>
        <name>Ca(2+)</name>
        <dbReference type="ChEBI" id="CHEBI:29108"/>
    </ligand>
</feature>
<reference evidence="7 8" key="1">
    <citation type="submission" date="2019-08" db="EMBL/GenBank/DDBJ databases">
        <authorList>
            <person name="Peeters C."/>
        </authorList>
    </citation>
    <scope>NUCLEOTIDE SEQUENCE [LARGE SCALE GENOMIC DNA]</scope>
    <source>
        <strain evidence="7 8">LMG 31114</strain>
    </source>
</reference>
<organism evidence="7 8">
    <name type="scientific">Pandoraea pneumonica</name>
    <dbReference type="NCBI Taxonomy" id="2508299"/>
    <lineage>
        <taxon>Bacteria</taxon>
        <taxon>Pseudomonadati</taxon>
        <taxon>Pseudomonadota</taxon>
        <taxon>Betaproteobacteria</taxon>
        <taxon>Burkholderiales</taxon>
        <taxon>Burkholderiaceae</taxon>
        <taxon>Pandoraea</taxon>
    </lineage>
</organism>
<feature type="chain" id="PRO_5022945902" evidence="6">
    <location>
        <begin position="50"/>
        <end position="909"/>
    </location>
</feature>
<dbReference type="RefSeq" id="WP_150678048.1">
    <property type="nucleotide sequence ID" value="NZ_CABPSK010000001.1"/>
</dbReference>
<dbReference type="InterPro" id="IPR023343">
    <property type="entry name" value="Penicillin_amidase_dom1"/>
</dbReference>
<keyword evidence="3" id="KW-0865">Zymogen</keyword>
<feature type="binding site" evidence="5">
    <location>
        <position position="223"/>
    </location>
    <ligand>
        <name>Ca(2+)</name>
        <dbReference type="ChEBI" id="CHEBI:29108"/>
    </ligand>
</feature>
<evidence type="ECO:0000256" key="3">
    <source>
        <dbReference type="ARBA" id="ARBA00023145"/>
    </source>
</evidence>
<sequence length="909" mass="99259">MTLLTRSPRVLAAASAHSFANATHRDPRRLSAALAVSLLSLSLAGPVAAKTVEGGQSTVAAQGTANQASQAIPGRTDVTIKRDEFGVPHIYAATTYALFYGYGYAVAQDRLFQMEMARRSTQGTVAEVLGEKFVDFDKSIRGNYWPASIRRQLADLPQRERDILEGYAAGMNAWIAQVRAQPNTRMPKQFNDFGFQPANWDAFDVAMVFVGTMANRFSDATSEIDNLALVTALKDKYGADKGMALFNELKWLVNPDAPTTIPASEGVYPVKVGPLSSSKTAASGQPADLASTMQPLARYDGPAPMLARLARGVDGALLHQSTDDNAATMLAQFAQYGQPGPAGFPTTSNMWIVGKNKARDASAIMLNGPQFGWFAPAYTYGIGLHGAGFDLVGNTPFGYPCILFGHNGKISWGSTAGFGDDIDMYAEKLDPANPNRYFHNGQWHDMEKRVEIIRVKGGEPVVQEVYRTVHGIVMQRDNKQNIAYAKARAWDGLEVQSLLAWTHQAQAQDWKSWTAQAARHALTINWYYADTAGNIGYVHTGAYPDRRPGHDPRLPVPGTGEWDWKGLLPFSTNPKVYNPKQGWIANWNNSPQKGYPASDLFAFVWGGADRVVEIDERIKAQDKLGVDDMWQILKQTSAVDVNRRHFLPFIERATANLPATDARRQLALQLAKWDGLNRDPQHTGHYDTAGPAIMDAWLSAMLKRTLGEVVPAPYDKWFLASGYATPQDGPTGSANIGNGSKVLYEGLRGDKAGVPQTFDIFNGKRPDDVILAALDDTASALKSKLGPDMAAWRAPTVPLTFRANNFFGVPQANAGEAVRTPVYMNRGTENDLIVFGAPGTRGKVTAYDVVAPGQSGFVAPDGTPSPHYADQVEMYTTFGRKPLWHDNADVNRAAKSVERLKIEREAVSQ</sequence>
<dbReference type="Gene3D" id="1.10.287.150">
    <property type="match status" value="1"/>
</dbReference>
<evidence type="ECO:0000313" key="7">
    <source>
        <dbReference type="EMBL" id="VVD72120.1"/>
    </source>
</evidence>
<dbReference type="Gene3D" id="1.10.1400.10">
    <property type="match status" value="1"/>
</dbReference>
<dbReference type="GeneID" id="300402725"/>
<dbReference type="EMBL" id="CABPSK010000001">
    <property type="protein sequence ID" value="VVD72120.1"/>
    <property type="molecule type" value="Genomic_DNA"/>
</dbReference>
<feature type="binding site" evidence="5">
    <location>
        <position position="552"/>
    </location>
    <ligand>
        <name>Ca(2+)</name>
        <dbReference type="ChEBI" id="CHEBI:29108"/>
    </ligand>
</feature>
<feature type="binding site" evidence="5">
    <location>
        <position position="423"/>
    </location>
    <ligand>
        <name>Ca(2+)</name>
        <dbReference type="ChEBI" id="CHEBI:29108"/>
    </ligand>
</feature>
<dbReference type="Gene3D" id="2.30.120.10">
    <property type="match status" value="1"/>
</dbReference>
<dbReference type="Pfam" id="PF01804">
    <property type="entry name" value="Penicil_amidase"/>
    <property type="match status" value="1"/>
</dbReference>
<evidence type="ECO:0000256" key="4">
    <source>
        <dbReference type="PIRSR" id="PIRSR001227-1"/>
    </source>
</evidence>